<protein>
    <submittedName>
        <fullName evidence="2">Uncharacterized protein</fullName>
    </submittedName>
</protein>
<evidence type="ECO:0000256" key="1">
    <source>
        <dbReference type="SAM" id="MobiDB-lite"/>
    </source>
</evidence>
<feature type="compositionally biased region" description="Polar residues" evidence="1">
    <location>
        <begin position="14"/>
        <end position="34"/>
    </location>
</feature>
<dbReference type="AlphaFoldDB" id="A0A6A6U7L0"/>
<evidence type="ECO:0000313" key="2">
    <source>
        <dbReference type="EMBL" id="KAF2668239.1"/>
    </source>
</evidence>
<dbReference type="EMBL" id="MU004236">
    <property type="protein sequence ID" value="KAF2668239.1"/>
    <property type="molecule type" value="Genomic_DNA"/>
</dbReference>
<dbReference type="Proteomes" id="UP000799302">
    <property type="component" value="Unassembled WGS sequence"/>
</dbReference>
<feature type="region of interest" description="Disordered" evidence="1">
    <location>
        <begin position="1"/>
        <end position="39"/>
    </location>
</feature>
<proteinExistence type="predicted"/>
<reference evidence="2" key="1">
    <citation type="journal article" date="2020" name="Stud. Mycol.">
        <title>101 Dothideomycetes genomes: a test case for predicting lifestyles and emergence of pathogens.</title>
        <authorList>
            <person name="Haridas S."/>
            <person name="Albert R."/>
            <person name="Binder M."/>
            <person name="Bloem J."/>
            <person name="Labutti K."/>
            <person name="Salamov A."/>
            <person name="Andreopoulos B."/>
            <person name="Baker S."/>
            <person name="Barry K."/>
            <person name="Bills G."/>
            <person name="Bluhm B."/>
            <person name="Cannon C."/>
            <person name="Castanera R."/>
            <person name="Culley D."/>
            <person name="Daum C."/>
            <person name="Ezra D."/>
            <person name="Gonzalez J."/>
            <person name="Henrissat B."/>
            <person name="Kuo A."/>
            <person name="Liang C."/>
            <person name="Lipzen A."/>
            <person name="Lutzoni F."/>
            <person name="Magnuson J."/>
            <person name="Mondo S."/>
            <person name="Nolan M."/>
            <person name="Ohm R."/>
            <person name="Pangilinan J."/>
            <person name="Park H.-J."/>
            <person name="Ramirez L."/>
            <person name="Alfaro M."/>
            <person name="Sun H."/>
            <person name="Tritt A."/>
            <person name="Yoshinaga Y."/>
            <person name="Zwiers L.-H."/>
            <person name="Turgeon B."/>
            <person name="Goodwin S."/>
            <person name="Spatafora J."/>
            <person name="Crous P."/>
            <person name="Grigoriev I."/>
        </authorList>
    </citation>
    <scope>NUCLEOTIDE SEQUENCE</scope>
    <source>
        <strain evidence="2">CBS 115976</strain>
    </source>
</reference>
<evidence type="ECO:0000313" key="3">
    <source>
        <dbReference type="Proteomes" id="UP000799302"/>
    </source>
</evidence>
<organism evidence="2 3">
    <name type="scientific">Microthyrium microscopicum</name>
    <dbReference type="NCBI Taxonomy" id="703497"/>
    <lineage>
        <taxon>Eukaryota</taxon>
        <taxon>Fungi</taxon>
        <taxon>Dikarya</taxon>
        <taxon>Ascomycota</taxon>
        <taxon>Pezizomycotina</taxon>
        <taxon>Dothideomycetes</taxon>
        <taxon>Dothideomycetes incertae sedis</taxon>
        <taxon>Microthyriales</taxon>
        <taxon>Microthyriaceae</taxon>
        <taxon>Microthyrium</taxon>
    </lineage>
</organism>
<sequence length="253" mass="28501">MAFMPSSHPRRSLTPPQKQNQLMNPSRRQKTSPAENDDTIDNTLESAKIENALLTPDPLDWSLLQDSDELVESVEETNTGKKVPPDTTDNFDFSFPDYFSEIDLPSIDKADVELDSVQVTHVSPPGKEQDRMHWLSNTEATRRSVDLLTMNRRWNWLIEDRMHWPSNTEGAQLLFEESFPGGGCHIGYESADKFLSGFVAVVKSLEAQYPNVLPRPIVADLVAIHHSASLEKSIFHVGNAFTHINLIAHVRSP</sequence>
<accession>A0A6A6U7L0</accession>
<keyword evidence="3" id="KW-1185">Reference proteome</keyword>
<gene>
    <name evidence="2" type="ORF">BT63DRAFT_271730</name>
</gene>
<name>A0A6A6U7L0_9PEZI</name>